<dbReference type="RefSeq" id="WP_208850063.1">
    <property type="nucleotide sequence ID" value="NZ_JAGGDJ010000032.1"/>
</dbReference>
<sequence>MARKVKAEKIDALQAENAAGETVILFKATVPLNAAEHADLAEKIRQEQEHSGMKIILVPYSVEVSIAAAENEAAEAEPQDETPPEPNPEAGSGHADDGHE</sequence>
<dbReference type="Proteomes" id="UP000670947">
    <property type="component" value="Unassembled WGS sequence"/>
</dbReference>
<organism evidence="2 3">
    <name type="scientific">Paenibacillus artemisiicola</name>
    <dbReference type="NCBI Taxonomy" id="1172618"/>
    <lineage>
        <taxon>Bacteria</taxon>
        <taxon>Bacillati</taxon>
        <taxon>Bacillota</taxon>
        <taxon>Bacilli</taxon>
        <taxon>Bacillales</taxon>
        <taxon>Paenibacillaceae</taxon>
        <taxon>Paenibacillus</taxon>
    </lineage>
</organism>
<evidence type="ECO:0000256" key="1">
    <source>
        <dbReference type="SAM" id="MobiDB-lite"/>
    </source>
</evidence>
<protein>
    <submittedName>
        <fullName evidence="2">Uncharacterized protein</fullName>
    </submittedName>
</protein>
<evidence type="ECO:0000313" key="2">
    <source>
        <dbReference type="EMBL" id="MBO7747359.1"/>
    </source>
</evidence>
<feature type="compositionally biased region" description="Acidic residues" evidence="1">
    <location>
        <begin position="72"/>
        <end position="83"/>
    </location>
</feature>
<dbReference type="EMBL" id="JAGGDJ010000032">
    <property type="protein sequence ID" value="MBO7747359.1"/>
    <property type="molecule type" value="Genomic_DNA"/>
</dbReference>
<name>A0ABS3WGA3_9BACL</name>
<comment type="caution">
    <text evidence="2">The sequence shown here is derived from an EMBL/GenBank/DDBJ whole genome shotgun (WGS) entry which is preliminary data.</text>
</comment>
<evidence type="ECO:0000313" key="3">
    <source>
        <dbReference type="Proteomes" id="UP000670947"/>
    </source>
</evidence>
<reference evidence="2 3" key="1">
    <citation type="submission" date="2021-03" db="EMBL/GenBank/DDBJ databases">
        <title>Paenibacillus artemisicola MWE-103 whole genome sequence.</title>
        <authorList>
            <person name="Ham Y.J."/>
        </authorList>
    </citation>
    <scope>NUCLEOTIDE SEQUENCE [LARGE SCALE GENOMIC DNA]</scope>
    <source>
        <strain evidence="2 3">MWE-103</strain>
    </source>
</reference>
<proteinExistence type="predicted"/>
<gene>
    <name evidence="2" type="ORF">I8J29_24545</name>
</gene>
<feature type="region of interest" description="Disordered" evidence="1">
    <location>
        <begin position="69"/>
        <end position="100"/>
    </location>
</feature>
<accession>A0ABS3WGA3</accession>
<keyword evidence="3" id="KW-1185">Reference proteome</keyword>